<protein>
    <submittedName>
        <fullName evidence="2">Uncharacterized protein</fullName>
    </submittedName>
</protein>
<feature type="transmembrane region" description="Helical" evidence="1">
    <location>
        <begin position="36"/>
        <end position="59"/>
    </location>
</feature>
<accession>A0A4Y7R962</accession>
<keyword evidence="3" id="KW-1185">Reference proteome</keyword>
<dbReference type="Proteomes" id="UP000298030">
    <property type="component" value="Unassembled WGS sequence"/>
</dbReference>
<sequence>MPSWYRYAQRKEMRENESKASTSDEKKGVIVVRNRVLVVVLSCNCLLWSGDVLILWPAAAHAEPRRGHMR</sequence>
<dbReference type="AlphaFoldDB" id="A0A4Y7R962"/>
<evidence type="ECO:0000313" key="3">
    <source>
        <dbReference type="Proteomes" id="UP000298030"/>
    </source>
</evidence>
<comment type="caution">
    <text evidence="2">The sequence shown here is derived from an EMBL/GenBank/DDBJ whole genome shotgun (WGS) entry which is preliminary data.</text>
</comment>
<reference evidence="2 3" key="1">
    <citation type="journal article" date="2019" name="Nat. Ecol. Evol.">
        <title>Megaphylogeny resolves global patterns of mushroom evolution.</title>
        <authorList>
            <person name="Varga T."/>
            <person name="Krizsan K."/>
            <person name="Foldi C."/>
            <person name="Dima B."/>
            <person name="Sanchez-Garcia M."/>
            <person name="Sanchez-Ramirez S."/>
            <person name="Szollosi G.J."/>
            <person name="Szarkandi J.G."/>
            <person name="Papp V."/>
            <person name="Albert L."/>
            <person name="Andreopoulos W."/>
            <person name="Angelini C."/>
            <person name="Antonin V."/>
            <person name="Barry K.W."/>
            <person name="Bougher N.L."/>
            <person name="Buchanan P."/>
            <person name="Buyck B."/>
            <person name="Bense V."/>
            <person name="Catcheside P."/>
            <person name="Chovatia M."/>
            <person name="Cooper J."/>
            <person name="Damon W."/>
            <person name="Desjardin D."/>
            <person name="Finy P."/>
            <person name="Geml J."/>
            <person name="Haridas S."/>
            <person name="Hughes K."/>
            <person name="Justo A."/>
            <person name="Karasinski D."/>
            <person name="Kautmanova I."/>
            <person name="Kiss B."/>
            <person name="Kocsube S."/>
            <person name="Kotiranta H."/>
            <person name="LaButti K.M."/>
            <person name="Lechner B.E."/>
            <person name="Liimatainen K."/>
            <person name="Lipzen A."/>
            <person name="Lukacs Z."/>
            <person name="Mihaltcheva S."/>
            <person name="Morgado L.N."/>
            <person name="Niskanen T."/>
            <person name="Noordeloos M.E."/>
            <person name="Ohm R.A."/>
            <person name="Ortiz-Santana B."/>
            <person name="Ovrebo C."/>
            <person name="Racz N."/>
            <person name="Riley R."/>
            <person name="Savchenko A."/>
            <person name="Shiryaev A."/>
            <person name="Soop K."/>
            <person name="Spirin V."/>
            <person name="Szebenyi C."/>
            <person name="Tomsovsky M."/>
            <person name="Tulloss R.E."/>
            <person name="Uehling J."/>
            <person name="Grigoriev I.V."/>
            <person name="Vagvolgyi C."/>
            <person name="Papp T."/>
            <person name="Martin F.M."/>
            <person name="Miettinen O."/>
            <person name="Hibbett D.S."/>
            <person name="Nagy L.G."/>
        </authorList>
    </citation>
    <scope>NUCLEOTIDE SEQUENCE [LARGE SCALE GENOMIC DNA]</scope>
    <source>
        <strain evidence="2 3">FP101781</strain>
    </source>
</reference>
<organism evidence="2 3">
    <name type="scientific">Coprinellus micaceus</name>
    <name type="common">Glistening ink-cap mushroom</name>
    <name type="synonym">Coprinus micaceus</name>
    <dbReference type="NCBI Taxonomy" id="71717"/>
    <lineage>
        <taxon>Eukaryota</taxon>
        <taxon>Fungi</taxon>
        <taxon>Dikarya</taxon>
        <taxon>Basidiomycota</taxon>
        <taxon>Agaricomycotina</taxon>
        <taxon>Agaricomycetes</taxon>
        <taxon>Agaricomycetidae</taxon>
        <taxon>Agaricales</taxon>
        <taxon>Agaricineae</taxon>
        <taxon>Psathyrellaceae</taxon>
        <taxon>Coprinellus</taxon>
    </lineage>
</organism>
<keyword evidence="1" id="KW-0812">Transmembrane</keyword>
<proteinExistence type="predicted"/>
<evidence type="ECO:0000256" key="1">
    <source>
        <dbReference type="SAM" id="Phobius"/>
    </source>
</evidence>
<keyword evidence="1" id="KW-1133">Transmembrane helix</keyword>
<evidence type="ECO:0000313" key="2">
    <source>
        <dbReference type="EMBL" id="TEB05180.1"/>
    </source>
</evidence>
<keyword evidence="1" id="KW-0472">Membrane</keyword>
<gene>
    <name evidence="2" type="ORF">FA13DRAFT_1750186</name>
</gene>
<name>A0A4Y7R962_COPMI</name>
<dbReference type="EMBL" id="QPFP01000596">
    <property type="protein sequence ID" value="TEB05180.1"/>
    <property type="molecule type" value="Genomic_DNA"/>
</dbReference>